<evidence type="ECO:0000256" key="5">
    <source>
        <dbReference type="ARBA" id="ARBA00023136"/>
    </source>
</evidence>
<feature type="transmembrane region" description="Helical" evidence="6">
    <location>
        <begin position="62"/>
        <end position="81"/>
    </location>
</feature>
<dbReference type="Proteomes" id="UP000217265">
    <property type="component" value="Chromosome"/>
</dbReference>
<dbReference type="InterPro" id="IPR050638">
    <property type="entry name" value="AA-Vitamin_Transporters"/>
</dbReference>
<dbReference type="EMBL" id="CP023344">
    <property type="protein sequence ID" value="ATC62970.1"/>
    <property type="molecule type" value="Genomic_DNA"/>
</dbReference>
<dbReference type="OrthoDB" id="3190463at2"/>
<evidence type="ECO:0000259" key="7">
    <source>
        <dbReference type="Pfam" id="PF00892"/>
    </source>
</evidence>
<keyword evidence="9" id="KW-1185">Reference proteome</keyword>
<sequence>MLLAACSVRKWRIRRRVIWTMSATLEQKPSMTAMVTAFAAIYLVWGSTYLGMHVAIETMPPFLMGAGRFGIAGALLLAWLAATSAAMPTRRQWVENLSVGAVMLVGGNGLVAWSLHYVPSGVAALIIAISPIFFVLIEWGWPGGERPSLLTFVGLALGFGGAAWLAAPWENGVGGHAVHVGGLLALVGACVLWPFGSIYAKHLRNPVAPFMASAVQMIGGGLGLGVVSLLAGEWAGFHLTGVSARSWGAFSYLVLVGSLVGFSTFVWLMKHTTPARASTYAYVNPVVAVFLGWLILDEHVDARTVWSAAVIIAGVVLITSQKGRRKEGKVSRNT</sequence>
<feature type="transmembrane region" description="Helical" evidence="6">
    <location>
        <begin position="93"/>
        <end position="111"/>
    </location>
</feature>
<feature type="transmembrane region" description="Helical" evidence="6">
    <location>
        <begin position="173"/>
        <end position="195"/>
    </location>
</feature>
<dbReference type="AlphaFoldDB" id="A0A290Q717"/>
<dbReference type="Gene3D" id="1.10.3730.20">
    <property type="match status" value="1"/>
</dbReference>
<feature type="transmembrane region" description="Helical" evidence="6">
    <location>
        <begin position="302"/>
        <end position="319"/>
    </location>
</feature>
<evidence type="ECO:0000256" key="3">
    <source>
        <dbReference type="ARBA" id="ARBA00022692"/>
    </source>
</evidence>
<evidence type="ECO:0000256" key="2">
    <source>
        <dbReference type="ARBA" id="ARBA00007362"/>
    </source>
</evidence>
<keyword evidence="5 6" id="KW-0472">Membrane</keyword>
<organism evidence="8 9">
    <name type="scientific">Nibricoccus aquaticus</name>
    <dbReference type="NCBI Taxonomy" id="2576891"/>
    <lineage>
        <taxon>Bacteria</taxon>
        <taxon>Pseudomonadati</taxon>
        <taxon>Verrucomicrobiota</taxon>
        <taxon>Opitutia</taxon>
        <taxon>Opitutales</taxon>
        <taxon>Opitutaceae</taxon>
        <taxon>Nibricoccus</taxon>
    </lineage>
</organism>
<gene>
    <name evidence="8" type="ORF">CMV30_02760</name>
</gene>
<keyword evidence="3 6" id="KW-0812">Transmembrane</keyword>
<name>A0A290Q717_9BACT</name>
<dbReference type="SUPFAM" id="SSF103481">
    <property type="entry name" value="Multidrug resistance efflux transporter EmrE"/>
    <property type="match status" value="2"/>
</dbReference>
<feature type="transmembrane region" description="Helical" evidence="6">
    <location>
        <begin position="250"/>
        <end position="268"/>
    </location>
</feature>
<dbReference type="InterPro" id="IPR037185">
    <property type="entry name" value="EmrE-like"/>
</dbReference>
<feature type="transmembrane region" description="Helical" evidence="6">
    <location>
        <begin position="207"/>
        <end position="230"/>
    </location>
</feature>
<feature type="domain" description="EamA" evidence="7">
    <location>
        <begin position="182"/>
        <end position="319"/>
    </location>
</feature>
<evidence type="ECO:0000313" key="8">
    <source>
        <dbReference type="EMBL" id="ATC62970.1"/>
    </source>
</evidence>
<feature type="transmembrane region" description="Helical" evidence="6">
    <location>
        <begin position="117"/>
        <end position="137"/>
    </location>
</feature>
<accession>A0A290Q717</accession>
<reference evidence="8 9" key="1">
    <citation type="submission" date="2017-09" db="EMBL/GenBank/DDBJ databases">
        <title>Complete genome sequence of Verrucomicrobial strain HZ-65, isolated from freshwater.</title>
        <authorList>
            <person name="Choi A."/>
        </authorList>
    </citation>
    <scope>NUCLEOTIDE SEQUENCE [LARGE SCALE GENOMIC DNA]</scope>
    <source>
        <strain evidence="8 9">HZ-65</strain>
    </source>
</reference>
<comment type="subcellular location">
    <subcellularLocation>
        <location evidence="1">Membrane</location>
        <topology evidence="1">Multi-pass membrane protein</topology>
    </subcellularLocation>
</comment>
<dbReference type="GO" id="GO:0016020">
    <property type="term" value="C:membrane"/>
    <property type="evidence" value="ECO:0007669"/>
    <property type="project" value="UniProtKB-SubCell"/>
</dbReference>
<evidence type="ECO:0000256" key="6">
    <source>
        <dbReference type="SAM" id="Phobius"/>
    </source>
</evidence>
<dbReference type="PANTHER" id="PTHR32322:SF2">
    <property type="entry name" value="EAMA DOMAIN-CONTAINING PROTEIN"/>
    <property type="match status" value="1"/>
</dbReference>
<comment type="similarity">
    <text evidence="2">Belongs to the EamA transporter family.</text>
</comment>
<protein>
    <recommendedName>
        <fullName evidence="7">EamA domain-containing protein</fullName>
    </recommendedName>
</protein>
<proteinExistence type="inferred from homology"/>
<dbReference type="Pfam" id="PF00892">
    <property type="entry name" value="EamA"/>
    <property type="match status" value="2"/>
</dbReference>
<feature type="transmembrane region" description="Helical" evidence="6">
    <location>
        <begin position="280"/>
        <end position="296"/>
    </location>
</feature>
<evidence type="ECO:0000256" key="4">
    <source>
        <dbReference type="ARBA" id="ARBA00022989"/>
    </source>
</evidence>
<dbReference type="InterPro" id="IPR000620">
    <property type="entry name" value="EamA_dom"/>
</dbReference>
<feature type="transmembrane region" description="Helical" evidence="6">
    <location>
        <begin position="149"/>
        <end position="167"/>
    </location>
</feature>
<feature type="domain" description="EamA" evidence="7">
    <location>
        <begin position="38"/>
        <end position="165"/>
    </location>
</feature>
<evidence type="ECO:0000313" key="9">
    <source>
        <dbReference type="Proteomes" id="UP000217265"/>
    </source>
</evidence>
<evidence type="ECO:0000256" key="1">
    <source>
        <dbReference type="ARBA" id="ARBA00004141"/>
    </source>
</evidence>
<dbReference type="PANTHER" id="PTHR32322">
    <property type="entry name" value="INNER MEMBRANE TRANSPORTER"/>
    <property type="match status" value="1"/>
</dbReference>
<feature type="transmembrane region" description="Helical" evidence="6">
    <location>
        <begin position="31"/>
        <end position="56"/>
    </location>
</feature>
<dbReference type="KEGG" id="vbh:CMV30_02760"/>
<keyword evidence="4 6" id="KW-1133">Transmembrane helix</keyword>